<evidence type="ECO:0000313" key="1">
    <source>
        <dbReference type="EMBL" id="GBP42627.1"/>
    </source>
</evidence>
<protein>
    <submittedName>
        <fullName evidence="1">Uncharacterized protein</fullName>
    </submittedName>
</protein>
<dbReference type="AlphaFoldDB" id="A0A4C1VXR5"/>
<proteinExistence type="predicted"/>
<organism evidence="1 2">
    <name type="scientific">Eumeta variegata</name>
    <name type="common">Bagworm moth</name>
    <name type="synonym">Eumeta japonica</name>
    <dbReference type="NCBI Taxonomy" id="151549"/>
    <lineage>
        <taxon>Eukaryota</taxon>
        <taxon>Metazoa</taxon>
        <taxon>Ecdysozoa</taxon>
        <taxon>Arthropoda</taxon>
        <taxon>Hexapoda</taxon>
        <taxon>Insecta</taxon>
        <taxon>Pterygota</taxon>
        <taxon>Neoptera</taxon>
        <taxon>Endopterygota</taxon>
        <taxon>Lepidoptera</taxon>
        <taxon>Glossata</taxon>
        <taxon>Ditrysia</taxon>
        <taxon>Tineoidea</taxon>
        <taxon>Psychidae</taxon>
        <taxon>Oiketicinae</taxon>
        <taxon>Eumeta</taxon>
    </lineage>
</organism>
<gene>
    <name evidence="1" type="ORF">EVAR_87178_1</name>
</gene>
<evidence type="ECO:0000313" key="2">
    <source>
        <dbReference type="Proteomes" id="UP000299102"/>
    </source>
</evidence>
<keyword evidence="2" id="KW-1185">Reference proteome</keyword>
<dbReference type="EMBL" id="BGZK01000421">
    <property type="protein sequence ID" value="GBP42627.1"/>
    <property type="molecule type" value="Genomic_DNA"/>
</dbReference>
<accession>A0A4C1VXR5</accession>
<sequence length="103" mass="11998">MYRRPRARPSSGAYFECDGVMIRGCDTSNHLPFLLSSRAEMHAITSTALWKRRSPCILRTSGCSLRRVREALPYRRSRRAPHLVRHRARCRTTRSMRLHHPPG</sequence>
<comment type="caution">
    <text evidence="1">The sequence shown here is derived from an EMBL/GenBank/DDBJ whole genome shotgun (WGS) entry which is preliminary data.</text>
</comment>
<dbReference type="Proteomes" id="UP000299102">
    <property type="component" value="Unassembled WGS sequence"/>
</dbReference>
<name>A0A4C1VXR5_EUMVA</name>
<reference evidence="1 2" key="1">
    <citation type="journal article" date="2019" name="Commun. Biol.">
        <title>The bagworm genome reveals a unique fibroin gene that provides high tensile strength.</title>
        <authorList>
            <person name="Kono N."/>
            <person name="Nakamura H."/>
            <person name="Ohtoshi R."/>
            <person name="Tomita M."/>
            <person name="Numata K."/>
            <person name="Arakawa K."/>
        </authorList>
    </citation>
    <scope>NUCLEOTIDE SEQUENCE [LARGE SCALE GENOMIC DNA]</scope>
</reference>